<dbReference type="InterPro" id="IPR001910">
    <property type="entry name" value="Inosine/uridine_hydrolase_dom"/>
</dbReference>
<evidence type="ECO:0000313" key="9">
    <source>
        <dbReference type="Proteomes" id="UP000237631"/>
    </source>
</evidence>
<dbReference type="InterPro" id="IPR036452">
    <property type="entry name" value="Ribo_hydro-like"/>
</dbReference>
<dbReference type="SUPFAM" id="SSF47072">
    <property type="entry name" value="Cysteine alpha-hairpin motif"/>
    <property type="match status" value="1"/>
</dbReference>
<accession>A0A2S6C0Y5</accession>
<comment type="similarity">
    <text evidence="1">Belongs to the IUNH family.</text>
</comment>
<evidence type="ECO:0000256" key="4">
    <source>
        <dbReference type="ARBA" id="ARBA00023295"/>
    </source>
</evidence>
<dbReference type="Pfam" id="PF01156">
    <property type="entry name" value="IU_nuc_hydro"/>
    <property type="match status" value="1"/>
</dbReference>
<reference evidence="9" key="1">
    <citation type="journal article" date="2017" name="bioRxiv">
        <title>Conservation of a gene cluster reveals novel cercosporin biosynthetic mechanisms and extends production to the genus Colletotrichum.</title>
        <authorList>
            <person name="de Jonge R."/>
            <person name="Ebert M.K."/>
            <person name="Huitt-Roehl C.R."/>
            <person name="Pal P."/>
            <person name="Suttle J.C."/>
            <person name="Spanner R.E."/>
            <person name="Neubauer J.D."/>
            <person name="Jurick W.M.II."/>
            <person name="Stott K.A."/>
            <person name="Secor G.A."/>
            <person name="Thomma B.P.H.J."/>
            <person name="Van de Peer Y."/>
            <person name="Townsend C.A."/>
            <person name="Bolton M.D."/>
        </authorList>
    </citation>
    <scope>NUCLEOTIDE SEQUENCE [LARGE SCALE GENOMIC DNA]</scope>
    <source>
        <strain evidence="9">CBS538.71</strain>
    </source>
</reference>
<evidence type="ECO:0000256" key="3">
    <source>
        <dbReference type="ARBA" id="ARBA00022801"/>
    </source>
</evidence>
<dbReference type="PANTHER" id="PTHR12304">
    <property type="entry name" value="INOSINE-URIDINE PREFERRING NUCLEOSIDE HYDROLASE"/>
    <property type="match status" value="1"/>
</dbReference>
<keyword evidence="4" id="KW-0326">Glycosidase</keyword>
<dbReference type="Gene3D" id="3.90.245.10">
    <property type="entry name" value="Ribonucleoside hydrolase-like"/>
    <property type="match status" value="1"/>
</dbReference>
<name>A0A2S6C0Y5_9PEZI</name>
<feature type="domain" description="Inosine/uridine-preferring nucleoside hydrolase" evidence="7">
    <location>
        <begin position="191"/>
        <end position="578"/>
    </location>
</feature>
<feature type="region of interest" description="Disordered" evidence="6">
    <location>
        <begin position="427"/>
        <end position="449"/>
    </location>
</feature>
<dbReference type="PANTHER" id="PTHR12304:SF56">
    <property type="entry name" value="HYDROLASE, PUTATIVE (AFU_ORTHOLOGUE AFUA_1G11790)-RELATED"/>
    <property type="match status" value="1"/>
</dbReference>
<organism evidence="8 9">
    <name type="scientific">Cercospora berteroae</name>
    <dbReference type="NCBI Taxonomy" id="357750"/>
    <lineage>
        <taxon>Eukaryota</taxon>
        <taxon>Fungi</taxon>
        <taxon>Dikarya</taxon>
        <taxon>Ascomycota</taxon>
        <taxon>Pezizomycotina</taxon>
        <taxon>Dothideomycetes</taxon>
        <taxon>Dothideomycetidae</taxon>
        <taxon>Mycosphaerellales</taxon>
        <taxon>Mycosphaerellaceae</taxon>
        <taxon>Cercospora</taxon>
    </lineage>
</organism>
<dbReference type="InterPro" id="IPR027179">
    <property type="entry name" value="CMC4"/>
</dbReference>
<dbReference type="Pfam" id="PF08991">
    <property type="entry name" value="CMC4"/>
    <property type="match status" value="1"/>
</dbReference>
<dbReference type="GO" id="GO:0006152">
    <property type="term" value="P:purine nucleoside catabolic process"/>
    <property type="evidence" value="ECO:0007669"/>
    <property type="project" value="TreeGrafter"/>
</dbReference>
<comment type="caution">
    <text evidence="8">The sequence shown here is derived from an EMBL/GenBank/DDBJ whole genome shotgun (WGS) entry which is preliminary data.</text>
</comment>
<sequence length="628" mass="68825">MVLYATMARTLPLKRVSSLSDDEVKPTTPEDGLKTDPPCHPQACAIQGEDADAVNGRHALIHVVDCIQKNNYKEEKCQKQIDALYECCNLFYQKEGDGASTVSCPKANLLRLKMRQRSQGTNAKLLLVVALGRSQIPTAGFGDLRSDAKRLVALALEPRGESEVSLFWNSIHQPPSTKFDQRNYTDMARKVIIDTDPGVDDVMAMLLALSALPEELEVLLLSITYGNIDVENCLRNVVSMFFHIEKEIEWRAAQGKSLGFDALRKTKPIVAVGSDHPLTDQMLMADFFHGRDGLGGIHGTHPHLTPNETWKGLFDKAVSSGTDADKIIASELRNEGAMFTASKAPAVDEILRLLSENEPDTITIVAIGPLTNLAHAAAQDPETFLRAKEVVVMGGNVDEKGNMTPVAEFNTFADAVAAARVYALSSPTPKTTMPPVPPAPPGQQADQAPPPYLADYPQKLSRQLKVTLFPLDITERHALSRGLFRTLSEPLVQAGSPLAEWATAFLTSTFDKVESLQQDVFGDAVGLHLHDPLCIWYCMATDVSGWEILKDEDLRVETSGQWTRGMCVVDRRTRKKRPAGDEGERPGDAGNWLSLNAGNRLQRCTGTPQTTGNIDFGEFLVKRVFLSG</sequence>
<evidence type="ECO:0000256" key="2">
    <source>
        <dbReference type="ARBA" id="ARBA00019406"/>
    </source>
</evidence>
<dbReference type="SUPFAM" id="SSF53590">
    <property type="entry name" value="Nucleoside hydrolase"/>
    <property type="match status" value="1"/>
</dbReference>
<dbReference type="Proteomes" id="UP000237631">
    <property type="component" value="Unassembled WGS sequence"/>
</dbReference>
<proteinExistence type="inferred from homology"/>
<protein>
    <recommendedName>
        <fullName evidence="2">Cx9C motif-containing protein 4, mitochondrial</fullName>
    </recommendedName>
</protein>
<evidence type="ECO:0000256" key="5">
    <source>
        <dbReference type="PIRSR" id="PIRSR627179-50"/>
    </source>
</evidence>
<feature type="region of interest" description="Disordered" evidence="6">
    <location>
        <begin position="573"/>
        <end position="593"/>
    </location>
</feature>
<dbReference type="InterPro" id="IPR023186">
    <property type="entry name" value="IUNH"/>
</dbReference>
<dbReference type="InterPro" id="IPR009069">
    <property type="entry name" value="Cys_alpha_HP_mot_SF"/>
</dbReference>
<dbReference type="OrthoDB" id="5783963at2759"/>
<dbReference type="GO" id="GO:0008477">
    <property type="term" value="F:purine nucleosidase activity"/>
    <property type="evidence" value="ECO:0007669"/>
    <property type="project" value="TreeGrafter"/>
</dbReference>
<feature type="disulfide bond" evidence="5">
    <location>
        <begin position="66"/>
        <end position="77"/>
    </location>
</feature>
<dbReference type="EMBL" id="PNEN01000579">
    <property type="protein sequence ID" value="PPJ53392.1"/>
    <property type="molecule type" value="Genomic_DNA"/>
</dbReference>
<keyword evidence="5" id="KW-1015">Disulfide bond</keyword>
<keyword evidence="9" id="KW-1185">Reference proteome</keyword>
<gene>
    <name evidence="8" type="ORF">CBER1_01003</name>
</gene>
<feature type="region of interest" description="Disordered" evidence="6">
    <location>
        <begin position="18"/>
        <end position="39"/>
    </location>
</feature>
<evidence type="ECO:0000256" key="1">
    <source>
        <dbReference type="ARBA" id="ARBA00009176"/>
    </source>
</evidence>
<dbReference type="Gene3D" id="1.10.287.1130">
    <property type="entry name" value="CytochromE C oxidase copper chaperone"/>
    <property type="match status" value="1"/>
</dbReference>
<dbReference type="GO" id="GO:0005829">
    <property type="term" value="C:cytosol"/>
    <property type="evidence" value="ECO:0007669"/>
    <property type="project" value="TreeGrafter"/>
</dbReference>
<feature type="disulfide bond" evidence="5">
    <location>
        <begin position="39"/>
        <end position="87"/>
    </location>
</feature>
<evidence type="ECO:0000259" key="7">
    <source>
        <dbReference type="Pfam" id="PF01156"/>
    </source>
</evidence>
<feature type="disulfide bond" evidence="5">
    <location>
        <begin position="88"/>
        <end position="104"/>
    </location>
</feature>
<keyword evidence="3" id="KW-0378">Hydrolase</keyword>
<evidence type="ECO:0000313" key="8">
    <source>
        <dbReference type="EMBL" id="PPJ53392.1"/>
    </source>
</evidence>
<feature type="compositionally biased region" description="Basic and acidic residues" evidence="6">
    <location>
        <begin position="578"/>
        <end position="587"/>
    </location>
</feature>
<feature type="compositionally biased region" description="Pro residues" evidence="6">
    <location>
        <begin position="432"/>
        <end position="441"/>
    </location>
</feature>
<dbReference type="STRING" id="357750.A0A2S6C0Y5"/>
<dbReference type="AlphaFoldDB" id="A0A2S6C0Y5"/>
<evidence type="ECO:0000256" key="6">
    <source>
        <dbReference type="SAM" id="MobiDB-lite"/>
    </source>
</evidence>